<evidence type="ECO:0000256" key="2">
    <source>
        <dbReference type="ARBA" id="ARBA00022670"/>
    </source>
</evidence>
<comment type="caution">
    <text evidence="12">The sequence shown here is derived from an EMBL/GenBank/DDBJ whole genome shotgun (WGS) entry which is preliminary data.</text>
</comment>
<dbReference type="GO" id="GO:0004190">
    <property type="term" value="F:aspartic-type endopeptidase activity"/>
    <property type="evidence" value="ECO:0007669"/>
    <property type="project" value="UniProtKB-KW"/>
</dbReference>
<keyword evidence="13" id="KW-1185">Reference proteome</keyword>
<proteinExistence type="inferred from homology"/>
<evidence type="ECO:0000256" key="5">
    <source>
        <dbReference type="ARBA" id="ARBA00022750"/>
    </source>
</evidence>
<feature type="signal peptide" evidence="10">
    <location>
        <begin position="1"/>
        <end position="29"/>
    </location>
</feature>
<protein>
    <recommendedName>
        <fullName evidence="7">Aspartic proteinase Asp1</fullName>
    </recommendedName>
    <alternativeName>
        <fullName evidence="8">Nucellin-like protein</fullName>
    </alternativeName>
</protein>
<gene>
    <name evidence="12" type="ORF">ILEXP_LOCUS38159</name>
</gene>
<evidence type="ECO:0000313" key="12">
    <source>
        <dbReference type="EMBL" id="CAK9168750.1"/>
    </source>
</evidence>
<feature type="active site" evidence="9">
    <location>
        <position position="86"/>
    </location>
</feature>
<dbReference type="InterPro" id="IPR033121">
    <property type="entry name" value="PEPTIDASE_A1"/>
</dbReference>
<dbReference type="SUPFAM" id="SSF50630">
    <property type="entry name" value="Acid proteases"/>
    <property type="match status" value="1"/>
</dbReference>
<evidence type="ECO:0000256" key="6">
    <source>
        <dbReference type="ARBA" id="ARBA00022801"/>
    </source>
</evidence>
<evidence type="ECO:0000259" key="11">
    <source>
        <dbReference type="PROSITE" id="PS51767"/>
    </source>
</evidence>
<keyword evidence="4" id="KW-0677">Repeat</keyword>
<keyword evidence="3 10" id="KW-0732">Signal</keyword>
<dbReference type="Pfam" id="PF14543">
    <property type="entry name" value="TAXi_N"/>
    <property type="match status" value="1"/>
</dbReference>
<dbReference type="EMBL" id="CAUOFW020005147">
    <property type="protein sequence ID" value="CAK9168750.1"/>
    <property type="molecule type" value="Genomic_DNA"/>
</dbReference>
<accession>A0ABC8TH22</accession>
<feature type="active site" evidence="9">
    <location>
        <position position="288"/>
    </location>
</feature>
<keyword evidence="2" id="KW-0645">Protease</keyword>
<dbReference type="PROSITE" id="PS51257">
    <property type="entry name" value="PROKAR_LIPOPROTEIN"/>
    <property type="match status" value="1"/>
</dbReference>
<dbReference type="GO" id="GO:0006508">
    <property type="term" value="P:proteolysis"/>
    <property type="evidence" value="ECO:0007669"/>
    <property type="project" value="UniProtKB-KW"/>
</dbReference>
<keyword evidence="5" id="KW-0064">Aspartyl protease</keyword>
<keyword evidence="6" id="KW-0378">Hydrolase</keyword>
<comment type="similarity">
    <text evidence="1">Belongs to the peptidase A1 family.</text>
</comment>
<evidence type="ECO:0000256" key="7">
    <source>
        <dbReference type="ARBA" id="ARBA00068871"/>
    </source>
</evidence>
<dbReference type="AlphaFoldDB" id="A0ABC8TH22"/>
<sequence length="464" mass="51243">MREKLKLTVPFWVVLYPLVLCATLQSCSSASNPPQRIKKQSKSTATEDRFGSSMVFPVTGNVYPKGYYQVTLNIGHPSKPYFLDMDTGSDLTWLQCDAPCTKCTPTPHTLYKPNKNVVTCKDPLCGSLNWSGSHPCETPDEQCDYEVQYADHGSSLGVLVKDSFPLRFINGSTVGPRLTFGCGYNQEFPDTIRPPFTDGVLGLGSGKSSIVSQLQNLGLTQNVVGHCLSVQGGGFLFFGDDLVPSSGSGIIWTPMLHNPPEEQHSLGPAELLFDGRTTGVKGLKIVFDTGSTYSYFNLQAYKALVSLIMKDLNGKQLKETAEDRSLPLCWKGRKPFKSIRDVKNYFRPIELFFMNDKNVQFQLQPKAYLIVTEHGNVCLGILNGTEVGLGNVNIIGGIRLRDISMQDKMVIYDNENQWIGWVTANCDRLPNLDQTCDEGFSQPYADNLGILGHSTANFGSVRSK</sequence>
<dbReference type="PROSITE" id="PS51767">
    <property type="entry name" value="PEPTIDASE_A1"/>
    <property type="match status" value="1"/>
</dbReference>
<dbReference type="FunFam" id="2.40.70.10:FF:000027">
    <property type="entry name" value="Aspartic proteinase Asp1 isoform A"/>
    <property type="match status" value="1"/>
</dbReference>
<dbReference type="InterPro" id="IPR021109">
    <property type="entry name" value="Peptidase_aspartic_dom_sf"/>
</dbReference>
<dbReference type="InterPro" id="IPR032799">
    <property type="entry name" value="TAXi_C"/>
</dbReference>
<dbReference type="InterPro" id="IPR032861">
    <property type="entry name" value="TAXi_N"/>
</dbReference>
<dbReference type="Proteomes" id="UP001642360">
    <property type="component" value="Unassembled WGS sequence"/>
</dbReference>
<evidence type="ECO:0000256" key="1">
    <source>
        <dbReference type="ARBA" id="ARBA00007447"/>
    </source>
</evidence>
<feature type="domain" description="Peptidase A1" evidence="11">
    <location>
        <begin position="68"/>
        <end position="422"/>
    </location>
</feature>
<evidence type="ECO:0000256" key="4">
    <source>
        <dbReference type="ARBA" id="ARBA00022737"/>
    </source>
</evidence>
<dbReference type="InterPro" id="IPR001461">
    <property type="entry name" value="Aspartic_peptidase_A1"/>
</dbReference>
<dbReference type="Pfam" id="PF14541">
    <property type="entry name" value="TAXi_C"/>
    <property type="match status" value="1"/>
</dbReference>
<dbReference type="PANTHER" id="PTHR13683">
    <property type="entry name" value="ASPARTYL PROTEASES"/>
    <property type="match status" value="1"/>
</dbReference>
<name>A0ABC8TH22_9AQUA</name>
<evidence type="ECO:0000256" key="9">
    <source>
        <dbReference type="PIRSR" id="PIRSR601461-1"/>
    </source>
</evidence>
<dbReference type="FunFam" id="2.40.70.10:FF:000015">
    <property type="entry name" value="Aspartyl protease family protein"/>
    <property type="match status" value="1"/>
</dbReference>
<evidence type="ECO:0000256" key="3">
    <source>
        <dbReference type="ARBA" id="ARBA00022729"/>
    </source>
</evidence>
<evidence type="ECO:0000256" key="10">
    <source>
        <dbReference type="SAM" id="SignalP"/>
    </source>
</evidence>
<reference evidence="12 13" key="1">
    <citation type="submission" date="2024-02" db="EMBL/GenBank/DDBJ databases">
        <authorList>
            <person name="Vignale AGUSTIN F."/>
            <person name="Sosa J E."/>
            <person name="Modenutti C."/>
        </authorList>
    </citation>
    <scope>NUCLEOTIDE SEQUENCE [LARGE SCALE GENOMIC DNA]</scope>
</reference>
<dbReference type="PANTHER" id="PTHR13683:SF227">
    <property type="entry name" value="EUKARYOTIC ASPARTYL PROTEASE FAMILY PROTEIN"/>
    <property type="match status" value="1"/>
</dbReference>
<evidence type="ECO:0000256" key="8">
    <source>
        <dbReference type="ARBA" id="ARBA00077656"/>
    </source>
</evidence>
<evidence type="ECO:0000313" key="13">
    <source>
        <dbReference type="Proteomes" id="UP001642360"/>
    </source>
</evidence>
<organism evidence="12 13">
    <name type="scientific">Ilex paraguariensis</name>
    <name type="common">yerba mate</name>
    <dbReference type="NCBI Taxonomy" id="185542"/>
    <lineage>
        <taxon>Eukaryota</taxon>
        <taxon>Viridiplantae</taxon>
        <taxon>Streptophyta</taxon>
        <taxon>Embryophyta</taxon>
        <taxon>Tracheophyta</taxon>
        <taxon>Spermatophyta</taxon>
        <taxon>Magnoliopsida</taxon>
        <taxon>eudicotyledons</taxon>
        <taxon>Gunneridae</taxon>
        <taxon>Pentapetalae</taxon>
        <taxon>asterids</taxon>
        <taxon>campanulids</taxon>
        <taxon>Aquifoliales</taxon>
        <taxon>Aquifoliaceae</taxon>
        <taxon>Ilex</taxon>
    </lineage>
</organism>
<feature type="chain" id="PRO_5044888569" description="Aspartic proteinase Asp1" evidence="10">
    <location>
        <begin position="30"/>
        <end position="464"/>
    </location>
</feature>
<dbReference type="Gene3D" id="2.40.70.10">
    <property type="entry name" value="Acid Proteases"/>
    <property type="match status" value="2"/>
</dbReference>